<dbReference type="PROSITE" id="PS00651">
    <property type="entry name" value="RIBOSOMAL_L9"/>
    <property type="match status" value="1"/>
</dbReference>
<dbReference type="GO" id="GO:0003735">
    <property type="term" value="F:structural constituent of ribosome"/>
    <property type="evidence" value="ECO:0007669"/>
    <property type="project" value="InterPro"/>
</dbReference>
<dbReference type="GO" id="GO:0019843">
    <property type="term" value="F:rRNA binding"/>
    <property type="evidence" value="ECO:0007669"/>
    <property type="project" value="UniProtKB-UniRule"/>
</dbReference>
<name>A0A1G2F8P6_9BACT</name>
<sequence length="152" mass="16981">MKVILIKNVEKLGKKFDVKEVADGFARNFLFPKGLAKPVTEAALKELKTEKEKAELAAELDLKKTEEMVAALDGQEIEIQAKIGDDGNLFGSITTLKLLKALEARGFDIKKKQIKLEEPIKETGEHEVTLELDHGLEARIKVVVTEEIKEEI</sequence>
<protein>
    <recommendedName>
        <fullName evidence="6 7">Large ribosomal subunit protein bL9</fullName>
    </recommendedName>
</protein>
<evidence type="ECO:0000313" key="9">
    <source>
        <dbReference type="EMBL" id="OGZ34455.1"/>
    </source>
</evidence>
<evidence type="ECO:0000259" key="8">
    <source>
        <dbReference type="PROSITE" id="PS00651"/>
    </source>
</evidence>
<keyword evidence="2 7" id="KW-0699">rRNA-binding</keyword>
<dbReference type="SUPFAM" id="SSF55653">
    <property type="entry name" value="Ribosomal protein L9 C-domain"/>
    <property type="match status" value="1"/>
</dbReference>
<reference evidence="9 10" key="1">
    <citation type="journal article" date="2016" name="Nat. Commun.">
        <title>Thousands of microbial genomes shed light on interconnected biogeochemical processes in an aquifer system.</title>
        <authorList>
            <person name="Anantharaman K."/>
            <person name="Brown C.T."/>
            <person name="Hug L.A."/>
            <person name="Sharon I."/>
            <person name="Castelle C.J."/>
            <person name="Probst A.J."/>
            <person name="Thomas B.C."/>
            <person name="Singh A."/>
            <person name="Wilkins M.J."/>
            <person name="Karaoz U."/>
            <person name="Brodie E.L."/>
            <person name="Williams K.H."/>
            <person name="Hubbard S.S."/>
            <person name="Banfield J.F."/>
        </authorList>
    </citation>
    <scope>NUCLEOTIDE SEQUENCE [LARGE SCALE GENOMIC DNA]</scope>
</reference>
<feature type="domain" description="Ribosomal protein L9" evidence="8">
    <location>
        <begin position="13"/>
        <end position="40"/>
    </location>
</feature>
<dbReference type="GO" id="GO:0005840">
    <property type="term" value="C:ribosome"/>
    <property type="evidence" value="ECO:0007669"/>
    <property type="project" value="UniProtKB-KW"/>
</dbReference>
<dbReference type="PANTHER" id="PTHR21368">
    <property type="entry name" value="50S RIBOSOMAL PROTEIN L9"/>
    <property type="match status" value="1"/>
</dbReference>
<dbReference type="Pfam" id="PF01281">
    <property type="entry name" value="Ribosomal_L9_N"/>
    <property type="match status" value="1"/>
</dbReference>
<dbReference type="STRING" id="1801992.A2Y98_03970"/>
<dbReference type="HAMAP" id="MF_00503">
    <property type="entry name" value="Ribosomal_bL9"/>
    <property type="match status" value="1"/>
</dbReference>
<dbReference type="AlphaFoldDB" id="A0A1G2F8P6"/>
<comment type="caution">
    <text evidence="9">The sequence shown here is derived from an EMBL/GenBank/DDBJ whole genome shotgun (WGS) entry which is preliminary data.</text>
</comment>
<dbReference type="SUPFAM" id="SSF55658">
    <property type="entry name" value="L9 N-domain-like"/>
    <property type="match status" value="1"/>
</dbReference>
<keyword evidence="3 7" id="KW-0694">RNA-binding</keyword>
<evidence type="ECO:0000256" key="7">
    <source>
        <dbReference type="HAMAP-Rule" id="MF_00503"/>
    </source>
</evidence>
<evidence type="ECO:0000256" key="1">
    <source>
        <dbReference type="ARBA" id="ARBA00010605"/>
    </source>
</evidence>
<dbReference type="InterPro" id="IPR020069">
    <property type="entry name" value="Ribosomal_bL9_C"/>
</dbReference>
<dbReference type="InterPro" id="IPR020070">
    <property type="entry name" value="Ribosomal_bL9_N"/>
</dbReference>
<comment type="similarity">
    <text evidence="1 7">Belongs to the bacterial ribosomal protein bL9 family.</text>
</comment>
<gene>
    <name evidence="7" type="primary">rplI</name>
    <name evidence="9" type="ORF">A2Y98_03970</name>
</gene>
<evidence type="ECO:0000256" key="2">
    <source>
        <dbReference type="ARBA" id="ARBA00022730"/>
    </source>
</evidence>
<keyword evidence="4 7" id="KW-0689">Ribosomal protein</keyword>
<dbReference type="NCBIfam" id="TIGR00158">
    <property type="entry name" value="L9"/>
    <property type="match status" value="1"/>
</dbReference>
<dbReference type="Pfam" id="PF03948">
    <property type="entry name" value="Ribosomal_L9_C"/>
    <property type="match status" value="1"/>
</dbReference>
<dbReference type="Proteomes" id="UP000179099">
    <property type="component" value="Unassembled WGS sequence"/>
</dbReference>
<dbReference type="InterPro" id="IPR020594">
    <property type="entry name" value="Ribosomal_bL9_bac/chp"/>
</dbReference>
<proteinExistence type="inferred from homology"/>
<dbReference type="InterPro" id="IPR009027">
    <property type="entry name" value="Ribosomal_bL9/RNase_H1_N"/>
</dbReference>
<dbReference type="InterPro" id="IPR000244">
    <property type="entry name" value="Ribosomal_bL9"/>
</dbReference>
<dbReference type="Gene3D" id="3.40.5.10">
    <property type="entry name" value="Ribosomal protein L9, N-terminal domain"/>
    <property type="match status" value="1"/>
</dbReference>
<accession>A0A1G2F8P6</accession>
<dbReference type="EMBL" id="MHMW01000009">
    <property type="protein sequence ID" value="OGZ34455.1"/>
    <property type="molecule type" value="Genomic_DNA"/>
</dbReference>
<evidence type="ECO:0000256" key="5">
    <source>
        <dbReference type="ARBA" id="ARBA00023274"/>
    </source>
</evidence>
<comment type="function">
    <text evidence="7">Binds to the 23S rRNA.</text>
</comment>
<evidence type="ECO:0000256" key="6">
    <source>
        <dbReference type="ARBA" id="ARBA00035292"/>
    </source>
</evidence>
<evidence type="ECO:0000256" key="4">
    <source>
        <dbReference type="ARBA" id="ARBA00022980"/>
    </source>
</evidence>
<dbReference type="Gene3D" id="3.10.430.100">
    <property type="entry name" value="Ribosomal protein L9, C-terminal domain"/>
    <property type="match status" value="1"/>
</dbReference>
<dbReference type="GO" id="GO:0006412">
    <property type="term" value="P:translation"/>
    <property type="evidence" value="ECO:0007669"/>
    <property type="project" value="UniProtKB-UniRule"/>
</dbReference>
<evidence type="ECO:0000313" key="10">
    <source>
        <dbReference type="Proteomes" id="UP000179099"/>
    </source>
</evidence>
<organism evidence="9 10">
    <name type="scientific">Candidatus Portnoybacteria bacterium RBG_19FT_COMBO_36_7</name>
    <dbReference type="NCBI Taxonomy" id="1801992"/>
    <lineage>
        <taxon>Bacteria</taxon>
        <taxon>Candidatus Portnoyibacteriota</taxon>
    </lineage>
</organism>
<dbReference type="InterPro" id="IPR036791">
    <property type="entry name" value="Ribosomal_bL9_C_sf"/>
</dbReference>
<dbReference type="GO" id="GO:1990904">
    <property type="term" value="C:ribonucleoprotein complex"/>
    <property type="evidence" value="ECO:0007669"/>
    <property type="project" value="UniProtKB-KW"/>
</dbReference>
<keyword evidence="5 7" id="KW-0687">Ribonucleoprotein</keyword>
<evidence type="ECO:0000256" key="3">
    <source>
        <dbReference type="ARBA" id="ARBA00022884"/>
    </source>
</evidence>
<dbReference type="InterPro" id="IPR036935">
    <property type="entry name" value="Ribosomal_bL9_N_sf"/>
</dbReference>